<dbReference type="Proteomes" id="UP001218218">
    <property type="component" value="Unassembled WGS sequence"/>
</dbReference>
<keyword evidence="3" id="KW-1185">Reference proteome</keyword>
<organism evidence="2 3">
    <name type="scientific">Mycena albidolilacea</name>
    <dbReference type="NCBI Taxonomy" id="1033008"/>
    <lineage>
        <taxon>Eukaryota</taxon>
        <taxon>Fungi</taxon>
        <taxon>Dikarya</taxon>
        <taxon>Basidiomycota</taxon>
        <taxon>Agaricomycotina</taxon>
        <taxon>Agaricomycetes</taxon>
        <taxon>Agaricomycetidae</taxon>
        <taxon>Agaricales</taxon>
        <taxon>Marasmiineae</taxon>
        <taxon>Mycenaceae</taxon>
        <taxon>Mycena</taxon>
    </lineage>
</organism>
<comment type="caution">
    <text evidence="2">The sequence shown here is derived from an EMBL/GenBank/DDBJ whole genome shotgun (WGS) entry which is preliminary data.</text>
</comment>
<accession>A0AAD6ZLR4</accession>
<protein>
    <submittedName>
        <fullName evidence="2">Uncharacterized protein</fullName>
    </submittedName>
</protein>
<feature type="compositionally biased region" description="Polar residues" evidence="1">
    <location>
        <begin position="529"/>
        <end position="539"/>
    </location>
</feature>
<dbReference type="EMBL" id="JARIHO010000040">
    <property type="protein sequence ID" value="KAJ7327875.1"/>
    <property type="molecule type" value="Genomic_DNA"/>
</dbReference>
<feature type="region of interest" description="Disordered" evidence="1">
    <location>
        <begin position="57"/>
        <end position="78"/>
    </location>
</feature>
<feature type="region of interest" description="Disordered" evidence="1">
    <location>
        <begin position="515"/>
        <end position="572"/>
    </location>
</feature>
<feature type="compositionally biased region" description="Acidic residues" evidence="1">
    <location>
        <begin position="472"/>
        <end position="485"/>
    </location>
</feature>
<feature type="region of interest" description="Disordered" evidence="1">
    <location>
        <begin position="1"/>
        <end position="27"/>
    </location>
</feature>
<dbReference type="AlphaFoldDB" id="A0AAD6ZLR4"/>
<evidence type="ECO:0000313" key="2">
    <source>
        <dbReference type="EMBL" id="KAJ7327875.1"/>
    </source>
</evidence>
<reference evidence="2" key="1">
    <citation type="submission" date="2023-03" db="EMBL/GenBank/DDBJ databases">
        <title>Massive genome expansion in bonnet fungi (Mycena s.s.) driven by repeated elements and novel gene families across ecological guilds.</title>
        <authorList>
            <consortium name="Lawrence Berkeley National Laboratory"/>
            <person name="Harder C.B."/>
            <person name="Miyauchi S."/>
            <person name="Viragh M."/>
            <person name="Kuo A."/>
            <person name="Thoen E."/>
            <person name="Andreopoulos B."/>
            <person name="Lu D."/>
            <person name="Skrede I."/>
            <person name="Drula E."/>
            <person name="Henrissat B."/>
            <person name="Morin E."/>
            <person name="Kohler A."/>
            <person name="Barry K."/>
            <person name="LaButti K."/>
            <person name="Morin E."/>
            <person name="Salamov A."/>
            <person name="Lipzen A."/>
            <person name="Mereny Z."/>
            <person name="Hegedus B."/>
            <person name="Baldrian P."/>
            <person name="Stursova M."/>
            <person name="Weitz H."/>
            <person name="Taylor A."/>
            <person name="Grigoriev I.V."/>
            <person name="Nagy L.G."/>
            <person name="Martin F."/>
            <person name="Kauserud H."/>
        </authorList>
    </citation>
    <scope>NUCLEOTIDE SEQUENCE</scope>
    <source>
        <strain evidence="2">CBHHK002</strain>
    </source>
</reference>
<gene>
    <name evidence="2" type="ORF">DFH08DRAFT_1025911</name>
</gene>
<feature type="compositionally biased region" description="Low complexity" evidence="1">
    <location>
        <begin position="540"/>
        <end position="560"/>
    </location>
</feature>
<feature type="region of interest" description="Disordered" evidence="1">
    <location>
        <begin position="302"/>
        <end position="321"/>
    </location>
</feature>
<evidence type="ECO:0000313" key="3">
    <source>
        <dbReference type="Proteomes" id="UP001218218"/>
    </source>
</evidence>
<proteinExistence type="predicted"/>
<feature type="compositionally biased region" description="Basic and acidic residues" evidence="1">
    <location>
        <begin position="459"/>
        <end position="471"/>
    </location>
</feature>
<sequence>MPRADTTPTRRAKRDARQPVTQKLARTAASVRAEALARLNSNGGGSISAPAIVKREPVPDAMPPAPKTSVSASASPQRGWRHPDELAYIRSAGKTWPDIAIARFVTANAFGVPPRGTHAMDPWVHVRCRSANGAGSEVVLPRGYRLPLLWVAKYLWTSVQLVLTAAPAIRQREWDAAKFEILHIARLCAGLLAAAKAQMDEGGVIDRGWRCPLFDRALHRYWHEWLIMRDEFVRDFFREFGEEEFQRDVLKLTWSRWVLKSHKGFALTKAEIDNGISAAEFMGGFVVDDPKGTFEWRQALDDTPHSASEVEQDTTEEKEITQTHVPVESEVVQTQTVAPTSAPPPVVSFLIRPHNVFRAPVPEGNAVQVKTAGRGGGASLDDAGVALMAEEPAAQNGDAPMSPPVVSGQTLVEQSVENPDAGDGEMQVEPPEERTIRGALSTTMGSVRPGSAGAVLCGHSEEARRPRSAEREAEEEEDESDDEEMPQVPPTQVPIGDPDLDELDLDTDLELQYPDQEDVPGSAAGNWPLESQSVPGTGTASSASNVSSRSVSPVPPLSSARFPTSDKGSASAGALTQQLTVYPGPHYSQGQTPPDVTADPGLIARFLHSCGVLGDEMRALRAEVAQLRSEREGPVVQLEERVRRLEARTEPLLVAPAAAATGNVTLSGSGDGAGARWAHPLAHLMSLDSDSEVEMTMDAGVSPVGEGLGAGSASLLTRYGSMNGEPLPPRSRKFNNRLPNP</sequence>
<feature type="region of interest" description="Disordered" evidence="1">
    <location>
        <begin position="441"/>
        <end position="502"/>
    </location>
</feature>
<evidence type="ECO:0000256" key="1">
    <source>
        <dbReference type="SAM" id="MobiDB-lite"/>
    </source>
</evidence>
<feature type="region of interest" description="Disordered" evidence="1">
    <location>
        <begin position="717"/>
        <end position="741"/>
    </location>
</feature>
<name>A0AAD6ZLR4_9AGAR</name>